<feature type="transmembrane region" description="Helical" evidence="7">
    <location>
        <begin position="272"/>
        <end position="293"/>
    </location>
</feature>
<evidence type="ECO:0000313" key="11">
    <source>
        <dbReference type="Proteomes" id="UP000196320"/>
    </source>
</evidence>
<keyword evidence="6 7" id="KW-0472">Membrane</keyword>
<organism evidence="10 11">
    <name type="scientific">Microbacterium esteraromaticum</name>
    <dbReference type="NCBI Taxonomy" id="57043"/>
    <lineage>
        <taxon>Bacteria</taxon>
        <taxon>Bacillati</taxon>
        <taxon>Actinomycetota</taxon>
        <taxon>Actinomycetes</taxon>
        <taxon>Micrococcales</taxon>
        <taxon>Microbacteriaceae</taxon>
        <taxon>Microbacterium</taxon>
    </lineage>
</organism>
<dbReference type="PROSITE" id="PS50928">
    <property type="entry name" value="ABC_TM1"/>
    <property type="match status" value="1"/>
</dbReference>
<keyword evidence="5 7" id="KW-1133">Transmembrane helix</keyword>
<comment type="subcellular location">
    <subcellularLocation>
        <location evidence="1 7">Cell membrane</location>
        <topology evidence="1 7">Multi-pass membrane protein</topology>
    </subcellularLocation>
</comment>
<reference evidence="10 11" key="1">
    <citation type="submission" date="2017-02" db="EMBL/GenBank/DDBJ databases">
        <authorList>
            <person name="Peterson S.W."/>
        </authorList>
    </citation>
    <scope>NUCLEOTIDE SEQUENCE [LARGE SCALE GENOMIC DNA]</scope>
    <source>
        <strain evidence="10 11">B Mb 05.01</strain>
    </source>
</reference>
<evidence type="ECO:0000256" key="8">
    <source>
        <dbReference type="SAM" id="MobiDB-lite"/>
    </source>
</evidence>
<keyword evidence="11" id="KW-1185">Reference proteome</keyword>
<dbReference type="GO" id="GO:0055085">
    <property type="term" value="P:transmembrane transport"/>
    <property type="evidence" value="ECO:0007669"/>
    <property type="project" value="InterPro"/>
</dbReference>
<feature type="transmembrane region" description="Helical" evidence="7">
    <location>
        <begin position="171"/>
        <end position="189"/>
    </location>
</feature>
<keyword evidence="3" id="KW-1003">Cell membrane</keyword>
<feature type="transmembrane region" description="Helical" evidence="7">
    <location>
        <begin position="38"/>
        <end position="62"/>
    </location>
</feature>
<dbReference type="PANTHER" id="PTHR43744">
    <property type="entry name" value="ABC TRANSPORTER PERMEASE PROTEIN MG189-RELATED-RELATED"/>
    <property type="match status" value="1"/>
</dbReference>
<proteinExistence type="inferred from homology"/>
<accession>A0A1R4KHU0</accession>
<sequence>MSITETRTPVQGEAAERMPRPLQRSLTPQAQSRRTSGLTVLIGAVLAVGALITAFPFAWMLLSSTKPQRESIDFPPTLLPQAPTFEYYVRLFTELDFGRYLTNTLIVVLIGIVGLLFMAMAGYAFAKFEFRGKGWMFFLVLATMMIPVQVTMIPTYLILNGMKLTNTLIGIALPTLVSGFGIFLFRQFMSTIPSELLEAARLDGASEARIFMMIVLPISKPILAVQAVLAFIGGWNSFLWPLIIASDQKLYTLSVGLSLLNQQIAVNPSLQMAAASVMVVPILIVFIIFQRYVVQGFALSGLK</sequence>
<dbReference type="RefSeq" id="WP_087132654.1">
    <property type="nucleotide sequence ID" value="NZ_FUKO01000033.1"/>
</dbReference>
<evidence type="ECO:0000256" key="7">
    <source>
        <dbReference type="RuleBase" id="RU363032"/>
    </source>
</evidence>
<keyword evidence="2 7" id="KW-0813">Transport</keyword>
<evidence type="ECO:0000256" key="4">
    <source>
        <dbReference type="ARBA" id="ARBA00022692"/>
    </source>
</evidence>
<keyword evidence="4 7" id="KW-0812">Transmembrane</keyword>
<dbReference type="GO" id="GO:0005886">
    <property type="term" value="C:plasma membrane"/>
    <property type="evidence" value="ECO:0007669"/>
    <property type="project" value="UniProtKB-SubCell"/>
</dbReference>
<dbReference type="AlphaFoldDB" id="A0A1R4KHU0"/>
<dbReference type="CDD" id="cd06261">
    <property type="entry name" value="TM_PBP2"/>
    <property type="match status" value="1"/>
</dbReference>
<evidence type="ECO:0000259" key="9">
    <source>
        <dbReference type="PROSITE" id="PS50928"/>
    </source>
</evidence>
<dbReference type="Proteomes" id="UP000196320">
    <property type="component" value="Unassembled WGS sequence"/>
</dbReference>
<feature type="domain" description="ABC transmembrane type-1" evidence="9">
    <location>
        <begin position="100"/>
        <end position="289"/>
    </location>
</feature>
<name>A0A1R4KHU0_9MICO</name>
<dbReference type="InterPro" id="IPR035906">
    <property type="entry name" value="MetI-like_sf"/>
</dbReference>
<gene>
    <name evidence="10" type="ORF">FM104_12970</name>
</gene>
<evidence type="ECO:0000256" key="3">
    <source>
        <dbReference type="ARBA" id="ARBA00022475"/>
    </source>
</evidence>
<dbReference type="PANTHER" id="PTHR43744:SF12">
    <property type="entry name" value="ABC TRANSPORTER PERMEASE PROTEIN MG189-RELATED"/>
    <property type="match status" value="1"/>
</dbReference>
<evidence type="ECO:0000256" key="2">
    <source>
        <dbReference type="ARBA" id="ARBA00022448"/>
    </source>
</evidence>
<dbReference type="OrthoDB" id="2063054at2"/>
<comment type="similarity">
    <text evidence="7">Belongs to the binding-protein-dependent transport system permease family.</text>
</comment>
<evidence type="ECO:0000256" key="1">
    <source>
        <dbReference type="ARBA" id="ARBA00004651"/>
    </source>
</evidence>
<dbReference type="Pfam" id="PF00528">
    <property type="entry name" value="BPD_transp_1"/>
    <property type="match status" value="1"/>
</dbReference>
<dbReference type="EMBL" id="FUKO01000033">
    <property type="protein sequence ID" value="SJN43839.1"/>
    <property type="molecule type" value="Genomic_DNA"/>
</dbReference>
<feature type="transmembrane region" description="Helical" evidence="7">
    <location>
        <begin position="137"/>
        <end position="159"/>
    </location>
</feature>
<evidence type="ECO:0000313" key="10">
    <source>
        <dbReference type="EMBL" id="SJN43839.1"/>
    </source>
</evidence>
<dbReference type="SUPFAM" id="SSF161098">
    <property type="entry name" value="MetI-like"/>
    <property type="match status" value="1"/>
</dbReference>
<dbReference type="Gene3D" id="1.10.3720.10">
    <property type="entry name" value="MetI-like"/>
    <property type="match status" value="1"/>
</dbReference>
<feature type="region of interest" description="Disordered" evidence="8">
    <location>
        <begin position="1"/>
        <end position="30"/>
    </location>
</feature>
<evidence type="ECO:0000256" key="6">
    <source>
        <dbReference type="ARBA" id="ARBA00023136"/>
    </source>
</evidence>
<feature type="transmembrane region" description="Helical" evidence="7">
    <location>
        <begin position="100"/>
        <end position="125"/>
    </location>
</feature>
<dbReference type="InterPro" id="IPR000515">
    <property type="entry name" value="MetI-like"/>
</dbReference>
<evidence type="ECO:0000256" key="5">
    <source>
        <dbReference type="ARBA" id="ARBA00022989"/>
    </source>
</evidence>
<protein>
    <submittedName>
        <fullName evidence="10">N-Acetyl-D-glucosamine ABC transport system, permease protein 2</fullName>
    </submittedName>
</protein>